<organism evidence="1 2">
    <name type="scientific">Roseivirga pacifica</name>
    <dbReference type="NCBI Taxonomy" id="1267423"/>
    <lineage>
        <taxon>Bacteria</taxon>
        <taxon>Pseudomonadati</taxon>
        <taxon>Bacteroidota</taxon>
        <taxon>Cytophagia</taxon>
        <taxon>Cytophagales</taxon>
        <taxon>Roseivirgaceae</taxon>
        <taxon>Roseivirga</taxon>
    </lineage>
</organism>
<accession>A0A1I0MCD2</accession>
<protein>
    <recommendedName>
        <fullName evidence="3">N-acetyltransferase</fullName>
    </recommendedName>
</protein>
<proteinExistence type="predicted"/>
<gene>
    <name evidence="1" type="ORF">SAMN05216290_0248</name>
</gene>
<dbReference type="EMBL" id="FOIR01000001">
    <property type="protein sequence ID" value="SEV85634.1"/>
    <property type="molecule type" value="Genomic_DNA"/>
</dbReference>
<dbReference type="PANTHER" id="PTHR41368">
    <property type="entry name" value="PROTEIN YGHO"/>
    <property type="match status" value="1"/>
</dbReference>
<dbReference type="InterPro" id="IPR039968">
    <property type="entry name" value="BcerS-like"/>
</dbReference>
<evidence type="ECO:0000313" key="2">
    <source>
        <dbReference type="Proteomes" id="UP000199437"/>
    </source>
</evidence>
<keyword evidence="2" id="KW-1185">Reference proteome</keyword>
<dbReference type="Gene3D" id="3.40.630.30">
    <property type="match status" value="1"/>
</dbReference>
<evidence type="ECO:0008006" key="3">
    <source>
        <dbReference type="Google" id="ProtNLM"/>
    </source>
</evidence>
<name>A0A1I0MCD2_9BACT</name>
<dbReference type="Proteomes" id="UP000199437">
    <property type="component" value="Unassembled WGS sequence"/>
</dbReference>
<evidence type="ECO:0000313" key="1">
    <source>
        <dbReference type="EMBL" id="SEV85634.1"/>
    </source>
</evidence>
<dbReference type="PANTHER" id="PTHR41368:SF1">
    <property type="entry name" value="PROTEIN YGHO"/>
    <property type="match status" value="1"/>
</dbReference>
<dbReference type="STRING" id="1267423.SAMN05216290_0248"/>
<reference evidence="2" key="1">
    <citation type="submission" date="2016-10" db="EMBL/GenBank/DDBJ databases">
        <authorList>
            <person name="Varghese N."/>
            <person name="Submissions S."/>
        </authorList>
    </citation>
    <scope>NUCLEOTIDE SEQUENCE [LARGE SCALE GENOMIC DNA]</scope>
    <source>
        <strain evidence="2">CGMCC 1.12402</strain>
    </source>
</reference>
<dbReference type="AlphaFoldDB" id="A0A1I0MCD2"/>
<dbReference type="InterPro" id="IPR016181">
    <property type="entry name" value="Acyl_CoA_acyltransferase"/>
</dbReference>
<sequence length="392" mass="45453">MVWDKSDFFAPKFRSKLMNIAAVKTKKQADAFLNVVRLIYQNDSSYVRPLDNDIEAVFNPDKNTFYQHGEATRWILEDANGRTIGRIAAFINEKKANYEGKRIGGVGFFECIDDYATAEKLFDTAKEWLKERKVTTVDGPINFGENDQYWGLLVEGYTPPSYGMAYNAPYYQSFFEQYGFEVKMEQITNEFSIVNGLSPRFVKIAEYVISKRPNLETKPFDPKQIDKFAEDFMNIYNSAWAEFENFTPIKKDYVIETFKKIKPIVDPGIIQFAYVNGEPASFVMCLPDVNQIFQKFDGKLTLWNKLKFLYLKKTNFIERVRVVVMGSKPEFQNMGLESVLTYRAFQHTIKNTNVKDIELSWVGDFNEKMLAIHKGLGAKPSKKHITYRLELV</sequence>
<dbReference type="SUPFAM" id="SSF55729">
    <property type="entry name" value="Acyl-CoA N-acyltransferases (Nat)"/>
    <property type="match status" value="1"/>
</dbReference>